<evidence type="ECO:0000256" key="4">
    <source>
        <dbReference type="ARBA" id="ARBA00022525"/>
    </source>
</evidence>
<proteinExistence type="inferred from homology"/>
<keyword evidence="4" id="KW-0964">Secreted</keyword>
<evidence type="ECO:0008006" key="9">
    <source>
        <dbReference type="Google" id="ProtNLM"/>
    </source>
</evidence>
<dbReference type="SUPFAM" id="SSF47266">
    <property type="entry name" value="4-helical cytokines"/>
    <property type="match status" value="1"/>
</dbReference>
<comment type="caution">
    <text evidence="7">The sequence shown here is derived from an EMBL/GenBank/DDBJ whole genome shotgun (WGS) entry which is preliminary data.</text>
</comment>
<keyword evidence="3" id="KW-0202">Cytokine</keyword>
<evidence type="ECO:0000313" key="7">
    <source>
        <dbReference type="EMBL" id="KAG5846152.1"/>
    </source>
</evidence>
<dbReference type="PANTHER" id="PTHR48482">
    <property type="entry name" value="INTERLEUKIN-19-RELATED"/>
    <property type="match status" value="1"/>
</dbReference>
<evidence type="ECO:0000256" key="3">
    <source>
        <dbReference type="ARBA" id="ARBA00022514"/>
    </source>
</evidence>
<dbReference type="EMBL" id="JAFIRN010000007">
    <property type="protein sequence ID" value="KAG5846152.1"/>
    <property type="molecule type" value="Genomic_DNA"/>
</dbReference>
<evidence type="ECO:0000313" key="8">
    <source>
        <dbReference type="Proteomes" id="UP001044222"/>
    </source>
</evidence>
<dbReference type="InterPro" id="IPR009079">
    <property type="entry name" value="4_helix_cytokine-like_core"/>
</dbReference>
<dbReference type="Gene3D" id="1.20.1250.10">
    <property type="match status" value="1"/>
</dbReference>
<reference evidence="7" key="1">
    <citation type="submission" date="2021-01" db="EMBL/GenBank/DDBJ databases">
        <title>A chromosome-scale assembly of European eel, Anguilla anguilla.</title>
        <authorList>
            <person name="Henkel C."/>
            <person name="Jong-Raadsen S.A."/>
            <person name="Dufour S."/>
            <person name="Weltzien F.-A."/>
            <person name="Palstra A.P."/>
            <person name="Pelster B."/>
            <person name="Spaink H.P."/>
            <person name="Van Den Thillart G.E."/>
            <person name="Jansen H."/>
            <person name="Zahm M."/>
            <person name="Klopp C."/>
            <person name="Cedric C."/>
            <person name="Louis A."/>
            <person name="Berthelot C."/>
            <person name="Parey E."/>
            <person name="Roest Crollius H."/>
            <person name="Montfort J."/>
            <person name="Robinson-Rechavi M."/>
            <person name="Bucao C."/>
            <person name="Bouchez O."/>
            <person name="Gislard M."/>
            <person name="Lluch J."/>
            <person name="Milhes M."/>
            <person name="Lampietro C."/>
            <person name="Lopez Roques C."/>
            <person name="Donnadieu C."/>
            <person name="Braasch I."/>
            <person name="Desvignes T."/>
            <person name="Postlethwait J."/>
            <person name="Bobe J."/>
            <person name="Guiguen Y."/>
            <person name="Dirks R."/>
        </authorList>
    </citation>
    <scope>NUCLEOTIDE SEQUENCE</scope>
    <source>
        <strain evidence="7">Tag_6206</strain>
        <tissue evidence="7">Liver</tissue>
    </source>
</reference>
<protein>
    <recommendedName>
        <fullName evidence="9">Interleukin-5</fullName>
    </recommendedName>
</protein>
<dbReference type="PANTHER" id="PTHR48482:SF1">
    <property type="entry name" value="INTERLEUKIN-26"/>
    <property type="match status" value="1"/>
</dbReference>
<evidence type="ECO:0000256" key="1">
    <source>
        <dbReference type="ARBA" id="ARBA00004613"/>
    </source>
</evidence>
<keyword evidence="5 6" id="KW-0732">Signal</keyword>
<organism evidence="7 8">
    <name type="scientific">Anguilla anguilla</name>
    <name type="common">European freshwater eel</name>
    <name type="synonym">Muraena anguilla</name>
    <dbReference type="NCBI Taxonomy" id="7936"/>
    <lineage>
        <taxon>Eukaryota</taxon>
        <taxon>Metazoa</taxon>
        <taxon>Chordata</taxon>
        <taxon>Craniata</taxon>
        <taxon>Vertebrata</taxon>
        <taxon>Euteleostomi</taxon>
        <taxon>Actinopterygii</taxon>
        <taxon>Neopterygii</taxon>
        <taxon>Teleostei</taxon>
        <taxon>Anguilliformes</taxon>
        <taxon>Anguillidae</taxon>
        <taxon>Anguilla</taxon>
    </lineage>
</organism>
<gene>
    <name evidence="7" type="ORF">ANANG_G00146780</name>
</gene>
<comment type="subcellular location">
    <subcellularLocation>
        <location evidence="1">Secreted</location>
    </subcellularLocation>
</comment>
<comment type="similarity">
    <text evidence="2">Belongs to the IL-10 family.</text>
</comment>
<dbReference type="GO" id="GO:0005615">
    <property type="term" value="C:extracellular space"/>
    <property type="evidence" value="ECO:0007669"/>
    <property type="project" value="UniProtKB-KW"/>
</dbReference>
<dbReference type="Proteomes" id="UP001044222">
    <property type="component" value="Chromosome 7"/>
</dbReference>
<dbReference type="InterPro" id="IPR020443">
    <property type="entry name" value="IL-10/19/20/24/26"/>
</dbReference>
<keyword evidence="8" id="KW-1185">Reference proteome</keyword>
<evidence type="ECO:0000256" key="6">
    <source>
        <dbReference type="SAM" id="SignalP"/>
    </source>
</evidence>
<dbReference type="AlphaFoldDB" id="A0A9D3MBV3"/>
<accession>A0A9D3MBV3</accession>
<evidence type="ECO:0000256" key="2">
    <source>
        <dbReference type="ARBA" id="ARBA00008813"/>
    </source>
</evidence>
<sequence>MRTVFIVPVAIMAMVLNHLGEGASPRGTKSEAQECLRRNVPKKMLQELNKLTSDLIKSLPNDDIKHLKLLCKFGKSIKESKGIKILKELVDFYQGVFKEVSVKDESQKTIQILLSRLGKEVQHCLGPDQSRLPPAERNCIKKMNEKFVKLKSQGVSKAVGEFHVVLEWVDSFIHQKRSRRQQKTKPVLLKKH</sequence>
<feature type="chain" id="PRO_5039681245" description="Interleukin-5" evidence="6">
    <location>
        <begin position="23"/>
        <end position="192"/>
    </location>
</feature>
<name>A0A9D3MBV3_ANGAN</name>
<evidence type="ECO:0000256" key="5">
    <source>
        <dbReference type="ARBA" id="ARBA00022729"/>
    </source>
</evidence>
<feature type="signal peptide" evidence="6">
    <location>
        <begin position="1"/>
        <end position="22"/>
    </location>
</feature>
<dbReference type="GO" id="GO:0005125">
    <property type="term" value="F:cytokine activity"/>
    <property type="evidence" value="ECO:0007669"/>
    <property type="project" value="UniProtKB-KW"/>
</dbReference>